<dbReference type="EMBL" id="JAINDJ010000008">
    <property type="protein sequence ID" value="KAG9439358.1"/>
    <property type="molecule type" value="Genomic_DNA"/>
</dbReference>
<evidence type="ECO:0000313" key="1">
    <source>
        <dbReference type="EMBL" id="KAG9439358.1"/>
    </source>
</evidence>
<comment type="caution">
    <text evidence="1">The sequence shown here is derived from an EMBL/GenBank/DDBJ whole genome shotgun (WGS) entry which is preliminary data.</text>
</comment>
<reference evidence="1 2" key="1">
    <citation type="submission" date="2021-07" db="EMBL/GenBank/DDBJ databases">
        <title>The Aristolochia fimbriata genome: insights into angiosperm evolution, floral development and chemical biosynthesis.</title>
        <authorList>
            <person name="Jiao Y."/>
        </authorList>
    </citation>
    <scope>NUCLEOTIDE SEQUENCE [LARGE SCALE GENOMIC DNA]</scope>
    <source>
        <strain evidence="1">IBCAS-2021</strain>
        <tissue evidence="1">Leaf</tissue>
    </source>
</reference>
<proteinExistence type="predicted"/>
<protein>
    <submittedName>
        <fullName evidence="1">Uncharacterized protein</fullName>
    </submittedName>
</protein>
<dbReference type="Proteomes" id="UP000825729">
    <property type="component" value="Unassembled WGS sequence"/>
</dbReference>
<name>A0AAV7DS29_ARIFI</name>
<gene>
    <name evidence="1" type="ORF">H6P81_019523</name>
</gene>
<dbReference type="AlphaFoldDB" id="A0AAV7DS29"/>
<accession>A0AAV7DS29</accession>
<organism evidence="1 2">
    <name type="scientific">Aristolochia fimbriata</name>
    <name type="common">White veined hardy Dutchman's pipe vine</name>
    <dbReference type="NCBI Taxonomy" id="158543"/>
    <lineage>
        <taxon>Eukaryota</taxon>
        <taxon>Viridiplantae</taxon>
        <taxon>Streptophyta</taxon>
        <taxon>Embryophyta</taxon>
        <taxon>Tracheophyta</taxon>
        <taxon>Spermatophyta</taxon>
        <taxon>Magnoliopsida</taxon>
        <taxon>Magnoliidae</taxon>
        <taxon>Piperales</taxon>
        <taxon>Aristolochiaceae</taxon>
        <taxon>Aristolochia</taxon>
    </lineage>
</organism>
<evidence type="ECO:0000313" key="2">
    <source>
        <dbReference type="Proteomes" id="UP000825729"/>
    </source>
</evidence>
<sequence length="53" mass="5741">MRAKPFHAVSAEEDTMMTGDLSATGFQYHHHNTVDRSISVNSEAAAATDISFS</sequence>
<keyword evidence="2" id="KW-1185">Reference proteome</keyword>